<dbReference type="UniPathway" id="UPA00378"/>
<evidence type="ECO:0000256" key="8">
    <source>
        <dbReference type="ARBA" id="ARBA00022692"/>
    </source>
</evidence>
<keyword evidence="11 14" id="KW-0472">Membrane</keyword>
<keyword evidence="7" id="KW-0808">Transferase</keyword>
<evidence type="ECO:0000256" key="10">
    <source>
        <dbReference type="ARBA" id="ARBA00022989"/>
    </source>
</evidence>
<evidence type="ECO:0000256" key="4">
    <source>
        <dbReference type="ARBA" id="ARBA00011967"/>
    </source>
</evidence>
<evidence type="ECO:0000256" key="14">
    <source>
        <dbReference type="PIRNR" id="PIRNR028810"/>
    </source>
</evidence>
<dbReference type="PANTHER" id="PTHR12989">
    <property type="entry name" value="ALPHA-1,2-GLUCOSYLTRANSFERASE ALG10"/>
    <property type="match status" value="1"/>
</dbReference>
<evidence type="ECO:0000256" key="9">
    <source>
        <dbReference type="ARBA" id="ARBA00022824"/>
    </source>
</evidence>
<dbReference type="GO" id="GO:0005789">
    <property type="term" value="C:endoplasmic reticulum membrane"/>
    <property type="evidence" value="ECO:0007669"/>
    <property type="project" value="UniProtKB-SubCell"/>
</dbReference>
<sequence length="424" mass="48899">MPLVVPTIEVPVLKYLSIVVFVSVSISVSQKINQIIPEPYIDEFFHLRQCQTYCDYNFTHWDDKITTPPGLYIIGFIYSKIIELITGNAVCMNANVLRSVNLLGGLLVLPLILRYYKKSNPRQFWTVNIISQPLMFTYYFIFYTDVWSTILIVWSLALINNKRSQHPFWSALVGFTSLWFRQTNIIWICFIAAVYIDKQAKSTGVLNRIQEFIKLSLKNWINLSGYVANVILFIVFLKINGGITLGDSGNHEVKIHLVQLFYCTSFITFFGLFSGTLTSLKTYGNFISSNLLVSLPLFGIVFAAVKYTTIAHPFLLADNRHFAFYIYRRLIKKLPPIIMSLPHHFGAFNIINLWKGSFITCAAFVVALVGTLVPSPLFEPRYYLTPVVIFNLFIEHSNNALEFLWLNLINLVCFYIFYKKQIIW</sequence>
<dbReference type="InterPro" id="IPR016900">
    <property type="entry name" value="Alg10"/>
</dbReference>
<comment type="caution">
    <text evidence="15">The sequence shown here is derived from an EMBL/GenBank/DDBJ whole genome shotgun (WGS) entry which is preliminary data.</text>
</comment>
<comment type="pathway">
    <text evidence="2">Protein modification; protein glycosylation.</text>
</comment>
<dbReference type="EMBL" id="AOGT01000259">
    <property type="protein sequence ID" value="EMG50458.1"/>
    <property type="molecule type" value="Genomic_DNA"/>
</dbReference>
<dbReference type="HOGENOM" id="CLU_017053_1_0_1"/>
<evidence type="ECO:0000313" key="16">
    <source>
        <dbReference type="Proteomes" id="UP000011777"/>
    </source>
</evidence>
<comment type="caution">
    <text evidence="14">Lacks conserved residue(s) required for the propagation of feature annotation.</text>
</comment>
<dbReference type="GO" id="GO:0106073">
    <property type="term" value="F:dolichyl pyrophosphate Glc2Man9GlcNAc2 alpha-1,2-glucosyltransferase activity"/>
    <property type="evidence" value="ECO:0007669"/>
    <property type="project" value="UniProtKB-UniRule"/>
</dbReference>
<comment type="catalytic activity">
    <reaction evidence="13">
        <text>an alpha-D-Glc-(1-&gt;3)-alpha-D-Glc-(1-&gt;3)-alpha-D-Man-(1-&gt;2)-alpha-D-Man-(1-&gt;2)-alpha-D-Man-(1-&gt;3)-[alpha-D-Man-(1-&gt;2)-alpha-D-Man-(1-&gt;3)-[alpha-D-Man-(1-&gt;2)-alpha-D-Man-(1-&gt;6)]-alpha-D-Man-(1-&gt;6)]-beta-D-Man-(1-&gt;4)-beta-D-GlcNAc-(1-&gt;4)-alpha-D-GlcNAc-diphospho-di-trans,poly-cis-dolichol + a di-trans,poly-cis-dolichyl beta-D-glucosyl phosphate = a alpha-D-Glc-(1-&gt;2)-alpha-D-Glc-(1-&gt;3)-alpha-D-Glc-(1-&gt;3)-alpha-D-Man-(1-&gt;2)-alpha-D-Man-(1-&gt;2)-alpha-D-Man-(1-&gt;3)-[alpha-D-Man-(1-&gt;2)-alpha-D-Man-(1-&gt;3)-[alpha-D-Man-(1-&gt;2)-alpha-D-Man-(1-&gt;6)]-alpha-D-Man-(1-&gt;6)]-beta-D-Man-(1-&gt;4)-beta-D-GlcNAc-(1-&gt;4)-alpha-D-GlcNAc-diphospho-di-trans,poly-cis-dolichol + a di-trans,poly-cis-dolichyl phosphate + H(+)</text>
        <dbReference type="Rhea" id="RHEA:29543"/>
        <dbReference type="Rhea" id="RHEA-COMP:19498"/>
        <dbReference type="Rhea" id="RHEA-COMP:19502"/>
        <dbReference type="Rhea" id="RHEA-COMP:19512"/>
        <dbReference type="Rhea" id="RHEA-COMP:19522"/>
        <dbReference type="ChEBI" id="CHEBI:15378"/>
        <dbReference type="ChEBI" id="CHEBI:57525"/>
        <dbReference type="ChEBI" id="CHEBI:57683"/>
        <dbReference type="ChEBI" id="CHEBI:132522"/>
        <dbReference type="ChEBI" id="CHEBI:132523"/>
        <dbReference type="EC" id="2.4.1.256"/>
    </reaction>
    <physiologicalReaction direction="left-to-right" evidence="13">
        <dbReference type="Rhea" id="RHEA:29544"/>
    </physiologicalReaction>
</comment>
<keyword evidence="10 14" id="KW-1133">Transmembrane helix</keyword>
<proteinExistence type="inferred from homology"/>
<keyword evidence="9" id="KW-0256">Endoplasmic reticulum</keyword>
<feature type="transmembrane region" description="Helical" evidence="14">
    <location>
        <begin position="136"/>
        <end position="159"/>
    </location>
</feature>
<name>M3JE22_CANMX</name>
<dbReference type="GO" id="GO:0006488">
    <property type="term" value="P:dolichol-linked oligosaccharide biosynthetic process"/>
    <property type="evidence" value="ECO:0007669"/>
    <property type="project" value="UniProtKB-UniRule"/>
</dbReference>
<keyword evidence="8 14" id="KW-0812">Transmembrane</keyword>
<protein>
    <recommendedName>
        <fullName evidence="5 14">Dol-P-Glc:Glc(2)Man(9)GlcNAc(2)-PP-Dol alpha-1,2-glucosyltransferase</fullName>
        <ecNumber evidence="4 14">2.4.1.256</ecNumber>
    </recommendedName>
</protein>
<evidence type="ECO:0000313" key="15">
    <source>
        <dbReference type="EMBL" id="EMG50458.1"/>
    </source>
</evidence>
<comment type="similarity">
    <text evidence="3 14">Belongs to the ALG10 glucosyltransferase family.</text>
</comment>
<evidence type="ECO:0000256" key="12">
    <source>
        <dbReference type="ARBA" id="ARBA00044727"/>
    </source>
</evidence>
<comment type="subcellular location">
    <subcellularLocation>
        <location evidence="1">Endoplasmic reticulum membrane</location>
        <topology evidence="1">Multi-pass membrane protein</topology>
    </subcellularLocation>
</comment>
<keyword evidence="6 14" id="KW-0328">Glycosyltransferase</keyword>
<evidence type="ECO:0000256" key="2">
    <source>
        <dbReference type="ARBA" id="ARBA00004922"/>
    </source>
</evidence>
<dbReference type="PIRSF" id="PIRSF028810">
    <property type="entry name" value="Alpha1_2_glucosyltferase_Alg10"/>
    <property type="match status" value="1"/>
</dbReference>
<feature type="transmembrane region" description="Helical" evidence="14">
    <location>
        <begin position="179"/>
        <end position="196"/>
    </location>
</feature>
<gene>
    <name evidence="15" type="ORF">G210_4148</name>
</gene>
<dbReference type="Pfam" id="PF04922">
    <property type="entry name" value="DIE2_ALG10"/>
    <property type="match status" value="1"/>
</dbReference>
<evidence type="ECO:0000256" key="6">
    <source>
        <dbReference type="ARBA" id="ARBA00022676"/>
    </source>
</evidence>
<dbReference type="STRING" id="1245528.M3JE22"/>
<dbReference type="AlphaFoldDB" id="M3JE22"/>
<feature type="transmembrane region" description="Helical" evidence="14">
    <location>
        <begin position="70"/>
        <end position="90"/>
    </location>
</feature>
<evidence type="ECO:0000256" key="5">
    <source>
        <dbReference type="ARBA" id="ARBA00018512"/>
    </source>
</evidence>
<feature type="transmembrane region" description="Helical" evidence="14">
    <location>
        <begin position="217"/>
        <end position="239"/>
    </location>
</feature>
<evidence type="ECO:0000256" key="13">
    <source>
        <dbReference type="ARBA" id="ARBA00048064"/>
    </source>
</evidence>
<keyword evidence="16" id="KW-1185">Reference proteome</keyword>
<feature type="transmembrane region" description="Helical" evidence="14">
    <location>
        <begin position="358"/>
        <end position="378"/>
    </location>
</feature>
<evidence type="ECO:0000256" key="3">
    <source>
        <dbReference type="ARBA" id="ARBA00010600"/>
    </source>
</evidence>
<dbReference type="OMA" id="VWDSKIT"/>
<evidence type="ECO:0000256" key="1">
    <source>
        <dbReference type="ARBA" id="ARBA00004477"/>
    </source>
</evidence>
<dbReference type="Proteomes" id="UP000011777">
    <property type="component" value="Unassembled WGS sequence"/>
</dbReference>
<evidence type="ECO:0000256" key="7">
    <source>
        <dbReference type="ARBA" id="ARBA00022679"/>
    </source>
</evidence>
<organism evidence="15 16">
    <name type="scientific">Candida maltosa (strain Xu316)</name>
    <name type="common">Yeast</name>
    <dbReference type="NCBI Taxonomy" id="1245528"/>
    <lineage>
        <taxon>Eukaryota</taxon>
        <taxon>Fungi</taxon>
        <taxon>Dikarya</taxon>
        <taxon>Ascomycota</taxon>
        <taxon>Saccharomycotina</taxon>
        <taxon>Pichiomycetes</taxon>
        <taxon>Debaryomycetaceae</taxon>
        <taxon>Candida/Lodderomyces clade</taxon>
        <taxon>Candida</taxon>
    </lineage>
</organism>
<dbReference type="eggNOG" id="KOG2642">
    <property type="taxonomic scope" value="Eukaryota"/>
</dbReference>
<dbReference type="EC" id="2.4.1.256" evidence="4 14"/>
<feature type="transmembrane region" description="Helical" evidence="14">
    <location>
        <begin position="292"/>
        <end position="314"/>
    </location>
</feature>
<reference evidence="15 16" key="1">
    <citation type="submission" date="2013-02" db="EMBL/GenBank/DDBJ databases">
        <title>Genome sequence of Candida maltosa Xu316, a potential industrial strain for xylitol and ethanol production.</title>
        <authorList>
            <person name="Yu J."/>
            <person name="Wang Q."/>
            <person name="Geng X."/>
            <person name="Bao W."/>
            <person name="He P."/>
            <person name="Cai J."/>
        </authorList>
    </citation>
    <scope>NUCLEOTIDE SEQUENCE [LARGE SCALE GENOMIC DNA]</scope>
    <source>
        <strain evidence="16">Xu316</strain>
    </source>
</reference>
<feature type="transmembrane region" description="Helical" evidence="14">
    <location>
        <begin position="259"/>
        <end position="280"/>
    </location>
</feature>
<dbReference type="PANTHER" id="PTHR12989:SF10">
    <property type="entry name" value="DOL-P-GLC:GLC(2)MAN(9)GLCNAC(2)-PP-DOL ALPHA-1,2-GLUCOSYLTRANSFERASE-RELATED"/>
    <property type="match status" value="1"/>
</dbReference>
<feature type="transmembrane region" description="Helical" evidence="14">
    <location>
        <begin position="96"/>
        <end position="116"/>
    </location>
</feature>
<comment type="function">
    <text evidence="12">Dol-P-Glc:Glc(2)Man(9)GlcNAc(2)-PP-Dol alpha-1,2-glucosyltransferase that operates in the biosynthetic pathway of dolichol-linked oligosaccharides, the glycan precursors employed in protein asparagine (N)-glycosylation. The assembly of dolichol-linked oligosaccharides begins on the cytosolic side of the endoplasmic reticulum membrane and finishes in its lumen. The sequential addition of sugars to dolichol pyrophosphate produces dolichol-linked oligosaccharides containing fourteen sugars, including two GlcNAcs, nine mannoses and three glucoses. Once assembled, the oligosaccharide is transferred from the lipid to nascent proteins by oligosaccharyltransferases. In the lumen of the endoplasmic reticulum, adds the third and last glucose residue from dolichyl phosphate glucose (Dol-P-Glc) onto the lipid-linked oligosaccharide intermediate Glc(2)Man(9)GlcNAc(2)-PP-Dol to produce Glc(3)Man(9)GlcNAc(2)-PP-Dol.</text>
</comment>
<accession>M3JE22</accession>
<feature type="transmembrane region" description="Helical" evidence="14">
    <location>
        <begin position="398"/>
        <end position="418"/>
    </location>
</feature>
<dbReference type="OrthoDB" id="4769at2759"/>
<evidence type="ECO:0000256" key="11">
    <source>
        <dbReference type="ARBA" id="ARBA00023136"/>
    </source>
</evidence>